<dbReference type="InterPro" id="IPR000092">
    <property type="entry name" value="Polyprenyl_synt"/>
</dbReference>
<dbReference type="InterPro" id="IPR036396">
    <property type="entry name" value="Cyt_P450_sf"/>
</dbReference>
<dbReference type="OrthoDB" id="4497239at2"/>
<evidence type="ECO:0000256" key="4">
    <source>
        <dbReference type="SAM" id="MobiDB-lite"/>
    </source>
</evidence>
<dbReference type="PANTHER" id="PTHR12001">
    <property type="entry name" value="GERANYLGERANYL PYROPHOSPHATE SYNTHASE"/>
    <property type="match status" value="1"/>
</dbReference>
<dbReference type="PROSITE" id="PS00723">
    <property type="entry name" value="POLYPRENYL_SYNTHASE_1"/>
    <property type="match status" value="1"/>
</dbReference>
<comment type="caution">
    <text evidence="5">The sequence shown here is derived from an EMBL/GenBank/DDBJ whole genome shotgun (WGS) entry which is preliminary data.</text>
</comment>
<dbReference type="SUPFAM" id="SSF48576">
    <property type="entry name" value="Terpenoid synthases"/>
    <property type="match status" value="1"/>
</dbReference>
<name>S3ZQB9_9ACTN</name>
<feature type="compositionally biased region" description="Low complexity" evidence="4">
    <location>
        <begin position="229"/>
        <end position="258"/>
    </location>
</feature>
<gene>
    <name evidence="5" type="ORF">STRAU_1915</name>
</gene>
<dbReference type="GO" id="GO:0016705">
    <property type="term" value="F:oxidoreductase activity, acting on paired donors, with incorporation or reduction of molecular oxygen"/>
    <property type="evidence" value="ECO:0007669"/>
    <property type="project" value="InterPro"/>
</dbReference>
<organism evidence="5 6">
    <name type="scientific">Streptomyces aurantiacus JA 4570</name>
    <dbReference type="NCBI Taxonomy" id="1286094"/>
    <lineage>
        <taxon>Bacteria</taxon>
        <taxon>Bacillati</taxon>
        <taxon>Actinomycetota</taxon>
        <taxon>Actinomycetes</taxon>
        <taxon>Kitasatosporales</taxon>
        <taxon>Streptomycetaceae</taxon>
        <taxon>Streptomyces</taxon>
        <taxon>Streptomyces aurantiacus group</taxon>
    </lineage>
</organism>
<dbReference type="GO" id="GO:0020037">
    <property type="term" value="F:heme binding"/>
    <property type="evidence" value="ECO:0007669"/>
    <property type="project" value="InterPro"/>
</dbReference>
<accession>S3ZQB9</accession>
<feature type="region of interest" description="Disordered" evidence="4">
    <location>
        <begin position="200"/>
        <end position="258"/>
    </location>
</feature>
<keyword evidence="3" id="KW-0808">Transferase</keyword>
<evidence type="ECO:0000313" key="6">
    <source>
        <dbReference type="Proteomes" id="UP000014629"/>
    </source>
</evidence>
<dbReference type="GO" id="GO:0004497">
    <property type="term" value="F:monooxygenase activity"/>
    <property type="evidence" value="ECO:0007669"/>
    <property type="project" value="InterPro"/>
</dbReference>
<dbReference type="Pfam" id="PF00348">
    <property type="entry name" value="polyprenyl_synt"/>
    <property type="match status" value="1"/>
</dbReference>
<protein>
    <submittedName>
        <fullName evidence="5">Uncharacterized protein</fullName>
    </submittedName>
</protein>
<dbReference type="InterPro" id="IPR033749">
    <property type="entry name" value="Polyprenyl_synt_CS"/>
</dbReference>
<dbReference type="GO" id="GO:0004659">
    <property type="term" value="F:prenyltransferase activity"/>
    <property type="evidence" value="ECO:0007669"/>
    <property type="project" value="InterPro"/>
</dbReference>
<keyword evidence="6" id="KW-1185">Reference proteome</keyword>
<dbReference type="PATRIC" id="fig|1286094.4.peg.1893"/>
<keyword evidence="2" id="KW-0460">Magnesium</keyword>
<dbReference type="Proteomes" id="UP000014629">
    <property type="component" value="Unassembled WGS sequence"/>
</dbReference>
<reference evidence="5 6" key="1">
    <citation type="submission" date="2013-02" db="EMBL/GenBank/DDBJ databases">
        <title>Draft Genome Sequence of Streptomyces aurantiacus, Which Produces Setomimycin.</title>
        <authorList>
            <person name="Gruening B.A."/>
            <person name="Praeg A."/>
            <person name="Erxleben A."/>
            <person name="Guenther S."/>
            <person name="Mueller M."/>
        </authorList>
    </citation>
    <scope>NUCLEOTIDE SEQUENCE [LARGE SCALE GENOMIC DNA]</scope>
    <source>
        <strain evidence="5 6">JA 4570</strain>
    </source>
</reference>
<evidence type="ECO:0000256" key="3">
    <source>
        <dbReference type="RuleBase" id="RU004466"/>
    </source>
</evidence>
<dbReference type="SUPFAM" id="SSF48264">
    <property type="entry name" value="Cytochrome P450"/>
    <property type="match status" value="1"/>
</dbReference>
<feature type="compositionally biased region" description="Basic residues" evidence="4">
    <location>
        <begin position="218"/>
        <end position="227"/>
    </location>
</feature>
<evidence type="ECO:0000256" key="2">
    <source>
        <dbReference type="ARBA" id="ARBA00022842"/>
    </source>
</evidence>
<sequence>MTEETAAMLGRWKQRYRDGDVAAVVPDVGHIALRIVTRNLFGADVGPTTEAIENDFTYANHIMGDFFRFPFPPLHWPTPSHLKLRKLIANLDRFVAETIELLHNALLIHDDIMDGDRVRRHRPTVWVRFGVPRALLAGDALIALGFEVLADRRRPATAPRWRTSPAPCAGWPWGRATTCASNGSGRSASRSAWRCSAARPGRCSAAPAGSGPRTGPRTGHRPVRRLRPGSTASGASATISVSPSSSSTTSWGSGATRP</sequence>
<dbReference type="PANTHER" id="PTHR12001:SF86">
    <property type="entry name" value="GERANYLGERANYL DIPHOSPHATE SYNTHASE"/>
    <property type="match status" value="1"/>
</dbReference>
<dbReference type="AlphaFoldDB" id="S3ZQB9"/>
<evidence type="ECO:0000256" key="1">
    <source>
        <dbReference type="ARBA" id="ARBA00022723"/>
    </source>
</evidence>
<dbReference type="Gene3D" id="1.10.600.10">
    <property type="entry name" value="Farnesyl Diphosphate Synthase"/>
    <property type="match status" value="1"/>
</dbReference>
<evidence type="ECO:0000313" key="5">
    <source>
        <dbReference type="EMBL" id="EPH45014.1"/>
    </source>
</evidence>
<dbReference type="GO" id="GO:0008299">
    <property type="term" value="P:isoprenoid biosynthetic process"/>
    <property type="evidence" value="ECO:0007669"/>
    <property type="project" value="InterPro"/>
</dbReference>
<proteinExistence type="inferred from homology"/>
<dbReference type="GO" id="GO:0005506">
    <property type="term" value="F:iron ion binding"/>
    <property type="evidence" value="ECO:0007669"/>
    <property type="project" value="InterPro"/>
</dbReference>
<comment type="similarity">
    <text evidence="3">Belongs to the FPP/GGPP synthase family.</text>
</comment>
<keyword evidence="1" id="KW-0479">Metal-binding</keyword>
<dbReference type="InterPro" id="IPR008949">
    <property type="entry name" value="Isoprenoid_synthase_dom_sf"/>
</dbReference>
<dbReference type="EMBL" id="AOPZ01000069">
    <property type="protein sequence ID" value="EPH45014.1"/>
    <property type="molecule type" value="Genomic_DNA"/>
</dbReference>